<feature type="transmembrane region" description="Helical" evidence="2">
    <location>
        <begin position="43"/>
        <end position="61"/>
    </location>
</feature>
<keyword evidence="2" id="KW-0472">Membrane</keyword>
<feature type="compositionally biased region" description="Acidic residues" evidence="1">
    <location>
        <begin position="128"/>
        <end position="138"/>
    </location>
</feature>
<keyword evidence="2" id="KW-1133">Transmembrane helix</keyword>
<name>A0AAD8YCM5_9STRA</name>
<sequence>MPRLKLTASKVFRAVRALARRNVATRDVEPEEVLATPSYEGRMILFLSICLVVSIIVVAIADKIERRLAARGDELDSVDDVSEKRAMESNGGGCSKHPSPPPMSSTGDSHAKSHRDITSSPAATSNGNDEESTFQELDDLVNDIVNSSAKMQKEKEVNETTRQFDEIIKYDNFLKLIKS</sequence>
<keyword evidence="4" id="KW-1185">Reference proteome</keyword>
<evidence type="ECO:0000256" key="2">
    <source>
        <dbReference type="SAM" id="Phobius"/>
    </source>
</evidence>
<protein>
    <submittedName>
        <fullName evidence="3">Uncharacterized protein</fullName>
    </submittedName>
</protein>
<evidence type="ECO:0000313" key="3">
    <source>
        <dbReference type="EMBL" id="KAK1742610.1"/>
    </source>
</evidence>
<dbReference type="Proteomes" id="UP001224775">
    <property type="component" value="Unassembled WGS sequence"/>
</dbReference>
<feature type="compositionally biased region" description="Polar residues" evidence="1">
    <location>
        <begin position="118"/>
        <end position="127"/>
    </location>
</feature>
<dbReference type="EMBL" id="JATAAI010000011">
    <property type="protein sequence ID" value="KAK1742610.1"/>
    <property type="molecule type" value="Genomic_DNA"/>
</dbReference>
<accession>A0AAD8YCM5</accession>
<evidence type="ECO:0000256" key="1">
    <source>
        <dbReference type="SAM" id="MobiDB-lite"/>
    </source>
</evidence>
<keyword evidence="2" id="KW-0812">Transmembrane</keyword>
<reference evidence="3" key="1">
    <citation type="submission" date="2023-06" db="EMBL/GenBank/DDBJ databases">
        <title>Survivors Of The Sea: Transcriptome response of Skeletonema marinoi to long-term dormancy.</title>
        <authorList>
            <person name="Pinder M.I.M."/>
            <person name="Kourtchenko O."/>
            <person name="Robertson E.K."/>
            <person name="Larsson T."/>
            <person name="Maumus F."/>
            <person name="Osuna-Cruz C.M."/>
            <person name="Vancaester E."/>
            <person name="Stenow R."/>
            <person name="Vandepoele K."/>
            <person name="Ploug H."/>
            <person name="Bruchert V."/>
            <person name="Godhe A."/>
            <person name="Topel M."/>
        </authorList>
    </citation>
    <scope>NUCLEOTIDE SEQUENCE</scope>
    <source>
        <strain evidence="3">R05AC</strain>
    </source>
</reference>
<dbReference type="AlphaFoldDB" id="A0AAD8YCM5"/>
<comment type="caution">
    <text evidence="3">The sequence shown here is derived from an EMBL/GenBank/DDBJ whole genome shotgun (WGS) entry which is preliminary data.</text>
</comment>
<feature type="region of interest" description="Disordered" evidence="1">
    <location>
        <begin position="75"/>
        <end position="138"/>
    </location>
</feature>
<organism evidence="3 4">
    <name type="scientific">Skeletonema marinoi</name>
    <dbReference type="NCBI Taxonomy" id="267567"/>
    <lineage>
        <taxon>Eukaryota</taxon>
        <taxon>Sar</taxon>
        <taxon>Stramenopiles</taxon>
        <taxon>Ochrophyta</taxon>
        <taxon>Bacillariophyta</taxon>
        <taxon>Coscinodiscophyceae</taxon>
        <taxon>Thalassiosirophycidae</taxon>
        <taxon>Thalassiosirales</taxon>
        <taxon>Skeletonemataceae</taxon>
        <taxon>Skeletonema</taxon>
        <taxon>Skeletonema marinoi-dohrnii complex</taxon>
    </lineage>
</organism>
<evidence type="ECO:0000313" key="4">
    <source>
        <dbReference type="Proteomes" id="UP001224775"/>
    </source>
</evidence>
<gene>
    <name evidence="3" type="ORF">QTG54_007175</name>
</gene>
<proteinExistence type="predicted"/>